<dbReference type="EMBL" id="JAPEUV010000161">
    <property type="protein sequence ID" value="KAJ4331138.1"/>
    <property type="molecule type" value="Genomic_DNA"/>
</dbReference>
<dbReference type="Proteomes" id="UP001140562">
    <property type="component" value="Unassembled WGS sequence"/>
</dbReference>
<reference evidence="2" key="1">
    <citation type="submission" date="2022-10" db="EMBL/GenBank/DDBJ databases">
        <title>Tapping the CABI collections for fungal endophytes: first genome assemblies for Collariella, Neodidymelliopsis, Ascochyta clinopodiicola, Didymella pomorum, Didymosphaeria variabile, Neocosmospora piperis and Neocucurbitaria cava.</title>
        <authorList>
            <person name="Hill R."/>
        </authorList>
    </citation>
    <scope>NUCLEOTIDE SEQUENCE</scope>
    <source>
        <strain evidence="2">IMI 360193</strain>
    </source>
</reference>
<accession>A0A9W8WR74</accession>
<comment type="caution">
    <text evidence="2">The sequence shown here is derived from an EMBL/GenBank/DDBJ whole genome shotgun (WGS) entry which is preliminary data.</text>
</comment>
<organism evidence="2 3">
    <name type="scientific">Didymella glomerata</name>
    <dbReference type="NCBI Taxonomy" id="749621"/>
    <lineage>
        <taxon>Eukaryota</taxon>
        <taxon>Fungi</taxon>
        <taxon>Dikarya</taxon>
        <taxon>Ascomycota</taxon>
        <taxon>Pezizomycotina</taxon>
        <taxon>Dothideomycetes</taxon>
        <taxon>Pleosporomycetidae</taxon>
        <taxon>Pleosporales</taxon>
        <taxon>Pleosporineae</taxon>
        <taxon>Didymellaceae</taxon>
        <taxon>Didymella</taxon>
    </lineage>
</organism>
<evidence type="ECO:0000313" key="2">
    <source>
        <dbReference type="EMBL" id="KAJ4331138.1"/>
    </source>
</evidence>
<sequence length="135" mass="15651">MLSAEVIRQRSAKWLVEESSALGEQKEAVTAILDKAIRKQEAKKRRVERQRKQEAEKQRQLEAKRNSNKRQVKEEDGKKMPHVDLTKTPAIKVEPSERPDIRGAHNAGRQHLVKQETIEDEPRIKVDPDLKTEED</sequence>
<dbReference type="AlphaFoldDB" id="A0A9W8WR74"/>
<feature type="compositionally biased region" description="Basic and acidic residues" evidence="1">
    <location>
        <begin position="113"/>
        <end position="135"/>
    </location>
</feature>
<dbReference type="OrthoDB" id="10597067at2759"/>
<feature type="compositionally biased region" description="Basic and acidic residues" evidence="1">
    <location>
        <begin position="50"/>
        <end position="85"/>
    </location>
</feature>
<proteinExistence type="predicted"/>
<feature type="compositionally biased region" description="Basic and acidic residues" evidence="1">
    <location>
        <begin position="94"/>
        <end position="103"/>
    </location>
</feature>
<evidence type="ECO:0000313" key="3">
    <source>
        <dbReference type="Proteomes" id="UP001140562"/>
    </source>
</evidence>
<evidence type="ECO:0000256" key="1">
    <source>
        <dbReference type="SAM" id="MobiDB-lite"/>
    </source>
</evidence>
<gene>
    <name evidence="2" type="ORF">N0V87_009422</name>
</gene>
<protein>
    <submittedName>
        <fullName evidence="2">Uncharacterized protein</fullName>
    </submittedName>
</protein>
<keyword evidence="3" id="KW-1185">Reference proteome</keyword>
<feature type="region of interest" description="Disordered" evidence="1">
    <location>
        <begin position="42"/>
        <end position="135"/>
    </location>
</feature>
<name>A0A9W8WR74_9PLEO</name>